<evidence type="ECO:0000313" key="1">
    <source>
        <dbReference type="EMBL" id="CAG5102782.1"/>
    </source>
</evidence>
<comment type="caution">
    <text evidence="1">The sequence shown here is derived from an EMBL/GenBank/DDBJ whole genome shotgun (WGS) entry which is preliminary data.</text>
</comment>
<name>A0A8J2HQD5_COTCN</name>
<reference evidence="1" key="1">
    <citation type="submission" date="2021-04" db="EMBL/GenBank/DDBJ databases">
        <authorList>
            <person name="Chebbi M.A.C M."/>
        </authorList>
    </citation>
    <scope>NUCLEOTIDE SEQUENCE</scope>
</reference>
<dbReference type="OrthoDB" id="7694747at2759"/>
<evidence type="ECO:0000313" key="2">
    <source>
        <dbReference type="Proteomes" id="UP000786811"/>
    </source>
</evidence>
<protein>
    <submittedName>
        <fullName evidence="1">Uncharacterized protein</fullName>
    </submittedName>
</protein>
<dbReference type="EMBL" id="CAJNRD030001123">
    <property type="protein sequence ID" value="CAG5102782.1"/>
    <property type="molecule type" value="Genomic_DNA"/>
</dbReference>
<sequence>MSYTTALQKEVVPTKEQAVILDSGEGIQLQSYAIAIGTKIGPQNIRYISRIANNRICVYLATKEIADQLIVVHK</sequence>
<proteinExistence type="predicted"/>
<dbReference type="AlphaFoldDB" id="A0A8J2HQD5"/>
<accession>A0A8J2HQD5</accession>
<keyword evidence="2" id="KW-1185">Reference proteome</keyword>
<organism evidence="1 2">
    <name type="scientific">Cotesia congregata</name>
    <name type="common">Parasitoid wasp</name>
    <name type="synonym">Apanteles congregatus</name>
    <dbReference type="NCBI Taxonomy" id="51543"/>
    <lineage>
        <taxon>Eukaryota</taxon>
        <taxon>Metazoa</taxon>
        <taxon>Ecdysozoa</taxon>
        <taxon>Arthropoda</taxon>
        <taxon>Hexapoda</taxon>
        <taxon>Insecta</taxon>
        <taxon>Pterygota</taxon>
        <taxon>Neoptera</taxon>
        <taxon>Endopterygota</taxon>
        <taxon>Hymenoptera</taxon>
        <taxon>Apocrita</taxon>
        <taxon>Ichneumonoidea</taxon>
        <taxon>Braconidae</taxon>
        <taxon>Microgastrinae</taxon>
        <taxon>Cotesia</taxon>
    </lineage>
</organism>
<dbReference type="Proteomes" id="UP000786811">
    <property type="component" value="Unassembled WGS sequence"/>
</dbReference>
<gene>
    <name evidence="1" type="ORF">HICCMSTLAB_LOCUS11181</name>
</gene>